<evidence type="ECO:0000256" key="2">
    <source>
        <dbReference type="ARBA" id="ARBA00005695"/>
    </source>
</evidence>
<dbReference type="Gene3D" id="3.40.190.10">
    <property type="entry name" value="Periplasmic binding protein-like II"/>
    <property type="match status" value="1"/>
</dbReference>
<dbReference type="Gene3D" id="3.10.105.10">
    <property type="entry name" value="Dipeptide-binding Protein, Domain 3"/>
    <property type="match status" value="1"/>
</dbReference>
<dbReference type="PROSITE" id="PS51257">
    <property type="entry name" value="PROKAR_LIPOPROTEIN"/>
    <property type="match status" value="1"/>
</dbReference>
<dbReference type="PANTHER" id="PTHR30290">
    <property type="entry name" value="PERIPLASMIC BINDING COMPONENT OF ABC TRANSPORTER"/>
    <property type="match status" value="1"/>
</dbReference>
<dbReference type="InterPro" id="IPR030678">
    <property type="entry name" value="Peptide/Ni-bd"/>
</dbReference>
<name>A0A8J6JES2_9FIRM</name>
<dbReference type="GO" id="GO:0030313">
    <property type="term" value="C:cell envelope"/>
    <property type="evidence" value="ECO:0007669"/>
    <property type="project" value="UniProtKB-SubCell"/>
</dbReference>
<dbReference type="EMBL" id="JACOPP010000021">
    <property type="protein sequence ID" value="MBC5734618.1"/>
    <property type="molecule type" value="Genomic_DNA"/>
</dbReference>
<comment type="similarity">
    <text evidence="2">Belongs to the bacterial solute-binding protein 5 family.</text>
</comment>
<dbReference type="CDD" id="cd08512">
    <property type="entry name" value="PBP2_NikA_DppA_OppA_like_7"/>
    <property type="match status" value="1"/>
</dbReference>
<dbReference type="Proteomes" id="UP000661435">
    <property type="component" value="Unassembled WGS sequence"/>
</dbReference>
<keyword evidence="3" id="KW-0813">Transport</keyword>
<protein>
    <submittedName>
        <fullName evidence="7">ABC transporter substrate-binding protein</fullName>
    </submittedName>
</protein>
<dbReference type="GO" id="GO:0042597">
    <property type="term" value="C:periplasmic space"/>
    <property type="evidence" value="ECO:0007669"/>
    <property type="project" value="UniProtKB-ARBA"/>
</dbReference>
<dbReference type="Pfam" id="PF00496">
    <property type="entry name" value="SBP_bac_5"/>
    <property type="match status" value="1"/>
</dbReference>
<dbReference type="InterPro" id="IPR000914">
    <property type="entry name" value="SBP_5_dom"/>
</dbReference>
<feature type="chain" id="PRO_5039402002" evidence="5">
    <location>
        <begin position="22"/>
        <end position="553"/>
    </location>
</feature>
<evidence type="ECO:0000256" key="5">
    <source>
        <dbReference type="SAM" id="SignalP"/>
    </source>
</evidence>
<proteinExistence type="inferred from homology"/>
<keyword evidence="8" id="KW-1185">Reference proteome</keyword>
<feature type="signal peptide" evidence="5">
    <location>
        <begin position="1"/>
        <end position="21"/>
    </location>
</feature>
<organism evidence="7 8">
    <name type="scientific">Lawsonibacter hominis</name>
    <dbReference type="NCBI Taxonomy" id="2763053"/>
    <lineage>
        <taxon>Bacteria</taxon>
        <taxon>Bacillati</taxon>
        <taxon>Bacillota</taxon>
        <taxon>Clostridia</taxon>
        <taxon>Eubacteriales</taxon>
        <taxon>Oscillospiraceae</taxon>
        <taxon>Lawsonibacter</taxon>
    </lineage>
</organism>
<dbReference type="GO" id="GO:0043190">
    <property type="term" value="C:ATP-binding cassette (ABC) transporter complex"/>
    <property type="evidence" value="ECO:0007669"/>
    <property type="project" value="InterPro"/>
</dbReference>
<reference evidence="7" key="1">
    <citation type="submission" date="2020-08" db="EMBL/GenBank/DDBJ databases">
        <title>Genome public.</title>
        <authorList>
            <person name="Liu C."/>
            <person name="Sun Q."/>
        </authorList>
    </citation>
    <scope>NUCLEOTIDE SEQUENCE</scope>
    <source>
        <strain evidence="7">NSJ-51</strain>
    </source>
</reference>
<sequence>MKTMKRILCGVLSAALLAALAACGTTDGGGAANTAAPGNTGAPSTSAPAGATVLRGTCTTTPETVDPARGTGENDLMLYVNLYECLVAPNAEDGSPEPQLAERWEASEDGLSYTFQLRQDVTFADGTPLTSKDVKYSFDRMMTMGEGFAYVLKDVLAETVAVDEHTVEFKLSKTFGPFVSALTAFRIVNSALVEANTAAEGMYGDNGDYGTGYLLTHSAGSGPYVISSFTVHDTMVLTKNANYWNGAVPAAAPDTVEIQELTEASTTKMLMSNGDLDFVHGHQDSTTIAALTANDGIEVAELQEAGLNYFMMNTQKAPTDDVHIRRAISYACDYEQMKQILGGAPDANGPVPTNLFGYVDDFEGYSYDLDKAKEEIAASKYASDLANYPIQLDYIEGNGDTGKLVYLMASSLESLGFKVVINETPWVQFCNNEAEIATSPNVTNAFATAGYPEAGSILELKYASWTVGNWNQNEWMQDEKFDSMLNEALGTVDDDARIALYGQMQKYLVEEVVPSVYTCASVIKPIYNANNFEWPAKHATTEYNFYYADYIMK</sequence>
<gene>
    <name evidence="7" type="ORF">H8S57_12915</name>
</gene>
<dbReference type="Gene3D" id="3.90.76.10">
    <property type="entry name" value="Dipeptide-binding Protein, Domain 1"/>
    <property type="match status" value="1"/>
</dbReference>
<keyword evidence="4 5" id="KW-0732">Signal</keyword>
<accession>A0A8J6JES2</accession>
<evidence type="ECO:0000313" key="7">
    <source>
        <dbReference type="EMBL" id="MBC5734618.1"/>
    </source>
</evidence>
<dbReference type="GO" id="GO:1904680">
    <property type="term" value="F:peptide transmembrane transporter activity"/>
    <property type="evidence" value="ECO:0007669"/>
    <property type="project" value="TreeGrafter"/>
</dbReference>
<evidence type="ECO:0000259" key="6">
    <source>
        <dbReference type="Pfam" id="PF00496"/>
    </source>
</evidence>
<evidence type="ECO:0000313" key="8">
    <source>
        <dbReference type="Proteomes" id="UP000661435"/>
    </source>
</evidence>
<dbReference type="PANTHER" id="PTHR30290:SF10">
    <property type="entry name" value="PERIPLASMIC OLIGOPEPTIDE-BINDING PROTEIN-RELATED"/>
    <property type="match status" value="1"/>
</dbReference>
<evidence type="ECO:0000256" key="4">
    <source>
        <dbReference type="ARBA" id="ARBA00022729"/>
    </source>
</evidence>
<dbReference type="AlphaFoldDB" id="A0A8J6JES2"/>
<comment type="subcellular location">
    <subcellularLocation>
        <location evidence="1">Cell envelope</location>
    </subcellularLocation>
</comment>
<dbReference type="InterPro" id="IPR039424">
    <property type="entry name" value="SBP_5"/>
</dbReference>
<dbReference type="PIRSF" id="PIRSF002741">
    <property type="entry name" value="MppA"/>
    <property type="match status" value="1"/>
</dbReference>
<dbReference type="GO" id="GO:0015833">
    <property type="term" value="P:peptide transport"/>
    <property type="evidence" value="ECO:0007669"/>
    <property type="project" value="TreeGrafter"/>
</dbReference>
<evidence type="ECO:0000256" key="3">
    <source>
        <dbReference type="ARBA" id="ARBA00022448"/>
    </source>
</evidence>
<evidence type="ECO:0000256" key="1">
    <source>
        <dbReference type="ARBA" id="ARBA00004196"/>
    </source>
</evidence>
<dbReference type="SUPFAM" id="SSF53850">
    <property type="entry name" value="Periplasmic binding protein-like II"/>
    <property type="match status" value="1"/>
</dbReference>
<feature type="domain" description="Solute-binding protein family 5" evidence="6">
    <location>
        <begin position="96"/>
        <end position="430"/>
    </location>
</feature>
<comment type="caution">
    <text evidence="7">The sequence shown here is derived from an EMBL/GenBank/DDBJ whole genome shotgun (WGS) entry which is preliminary data.</text>
</comment>